<evidence type="ECO:0000313" key="5">
    <source>
        <dbReference type="Proteomes" id="UP001166286"/>
    </source>
</evidence>
<dbReference type="GO" id="GO:0006633">
    <property type="term" value="P:fatty acid biosynthetic process"/>
    <property type="evidence" value="ECO:0007669"/>
    <property type="project" value="TreeGrafter"/>
</dbReference>
<evidence type="ECO:0000313" key="4">
    <source>
        <dbReference type="EMBL" id="KAK0507167.1"/>
    </source>
</evidence>
<dbReference type="EMBL" id="JAFEKC020000024">
    <property type="protein sequence ID" value="KAK0507167.1"/>
    <property type="molecule type" value="Genomic_DNA"/>
</dbReference>
<evidence type="ECO:0000256" key="1">
    <source>
        <dbReference type="ARBA" id="ARBA00022450"/>
    </source>
</evidence>
<dbReference type="SMART" id="SM00825">
    <property type="entry name" value="PKS_KS"/>
    <property type="match status" value="1"/>
</dbReference>
<keyword evidence="5" id="KW-1185">Reference proteome</keyword>
<dbReference type="InterPro" id="IPR014030">
    <property type="entry name" value="Ketoacyl_synth_N"/>
</dbReference>
<dbReference type="CDD" id="cd00833">
    <property type="entry name" value="PKS"/>
    <property type="match status" value="1"/>
</dbReference>
<dbReference type="InterPro" id="IPR020841">
    <property type="entry name" value="PKS_Beta-ketoAc_synthase_dom"/>
</dbReference>
<dbReference type="Proteomes" id="UP001166286">
    <property type="component" value="Unassembled WGS sequence"/>
</dbReference>
<name>A0AA39QQA4_9LECA</name>
<dbReference type="InterPro" id="IPR016039">
    <property type="entry name" value="Thiolase-like"/>
</dbReference>
<dbReference type="GO" id="GO:0004312">
    <property type="term" value="F:fatty acid synthase activity"/>
    <property type="evidence" value="ECO:0007669"/>
    <property type="project" value="TreeGrafter"/>
</dbReference>
<dbReference type="AlphaFoldDB" id="A0AA39QQA4"/>
<dbReference type="Pfam" id="PF00109">
    <property type="entry name" value="ketoacyl-synt"/>
    <property type="match status" value="1"/>
</dbReference>
<feature type="domain" description="Ketosynthase family 3 (KS3)" evidence="3">
    <location>
        <begin position="1"/>
        <end position="231"/>
    </location>
</feature>
<sequence>MPEHYKIKALAVYLAGTGKENRKQEFHTKGATTFEGVFLGISNNGATNGIPPDLKKYSSTASVSATMAGRLSYTLDLQGLSLIVDTACSLTLVDMHLPCNALRQGECNMALAGGVSLLLNLGIHVVFCKLHCLSADGHCKAFSEDTEGTGFSEGAAIMVLKCLSDAQRDGDDIHAVLCGTAVMRRGYNTGLTTPVRDQDNEYMVGFDKLFTDVVSQVAVTSNCHTHRGLQQ</sequence>
<dbReference type="SUPFAM" id="SSF53901">
    <property type="entry name" value="Thiolase-like"/>
    <property type="match status" value="1"/>
</dbReference>
<dbReference type="PANTHER" id="PTHR43775:SF37">
    <property type="entry name" value="SI:DKEY-61P9.11"/>
    <property type="match status" value="1"/>
</dbReference>
<accession>A0AA39QQA4</accession>
<dbReference type="PANTHER" id="PTHR43775">
    <property type="entry name" value="FATTY ACID SYNTHASE"/>
    <property type="match status" value="1"/>
</dbReference>
<evidence type="ECO:0000259" key="3">
    <source>
        <dbReference type="PROSITE" id="PS52004"/>
    </source>
</evidence>
<dbReference type="Gene3D" id="3.40.47.10">
    <property type="match status" value="1"/>
</dbReference>
<dbReference type="PROSITE" id="PS52004">
    <property type="entry name" value="KS3_2"/>
    <property type="match status" value="1"/>
</dbReference>
<comment type="caution">
    <text evidence="4">The sequence shown here is derived from an EMBL/GenBank/DDBJ whole genome shotgun (WGS) entry which is preliminary data.</text>
</comment>
<evidence type="ECO:0000256" key="2">
    <source>
        <dbReference type="ARBA" id="ARBA00022553"/>
    </source>
</evidence>
<dbReference type="InterPro" id="IPR050091">
    <property type="entry name" value="PKS_NRPS_Biosynth_Enz"/>
</dbReference>
<proteinExistence type="predicted"/>
<gene>
    <name evidence="4" type="ORF">JMJ35_010205</name>
</gene>
<keyword evidence="2" id="KW-0597">Phosphoprotein</keyword>
<keyword evidence="1" id="KW-0596">Phosphopantetheine</keyword>
<protein>
    <recommendedName>
        <fullName evidence="3">Ketosynthase family 3 (KS3) domain-containing protein</fullName>
    </recommendedName>
</protein>
<reference evidence="4" key="1">
    <citation type="submission" date="2023-03" db="EMBL/GenBank/DDBJ databases">
        <title>Complete genome of Cladonia borealis.</title>
        <authorList>
            <person name="Park H."/>
        </authorList>
    </citation>
    <scope>NUCLEOTIDE SEQUENCE</scope>
    <source>
        <strain evidence="4">ANT050790</strain>
    </source>
</reference>
<organism evidence="4 5">
    <name type="scientific">Cladonia borealis</name>
    <dbReference type="NCBI Taxonomy" id="184061"/>
    <lineage>
        <taxon>Eukaryota</taxon>
        <taxon>Fungi</taxon>
        <taxon>Dikarya</taxon>
        <taxon>Ascomycota</taxon>
        <taxon>Pezizomycotina</taxon>
        <taxon>Lecanoromycetes</taxon>
        <taxon>OSLEUM clade</taxon>
        <taxon>Lecanoromycetidae</taxon>
        <taxon>Lecanorales</taxon>
        <taxon>Lecanorineae</taxon>
        <taxon>Cladoniaceae</taxon>
        <taxon>Cladonia</taxon>
    </lineage>
</organism>